<comment type="cofactor">
    <cofactor evidence="14">
        <name>Mg(2+)</name>
        <dbReference type="ChEBI" id="CHEBI:18420"/>
    </cofactor>
    <cofactor evidence="14">
        <name>Mn(2+)</name>
        <dbReference type="ChEBI" id="CHEBI:29035"/>
    </cofactor>
    <text evidence="14">Binds 2 divalent metal cations per subunit. Magnesium or manganese.</text>
</comment>
<dbReference type="PANTHER" id="PTHR21327">
    <property type="entry name" value="GTP CYCLOHYDROLASE II-RELATED"/>
    <property type="match status" value="1"/>
</dbReference>
<dbReference type="Pfam" id="PF00926">
    <property type="entry name" value="DHBP_synthase"/>
    <property type="match status" value="1"/>
</dbReference>
<comment type="catalytic activity">
    <reaction evidence="1 14">
        <text>D-ribulose 5-phosphate = (2S)-2-hydroxy-3-oxobutyl phosphate + formate + H(+)</text>
        <dbReference type="Rhea" id="RHEA:18457"/>
        <dbReference type="ChEBI" id="CHEBI:15378"/>
        <dbReference type="ChEBI" id="CHEBI:15740"/>
        <dbReference type="ChEBI" id="CHEBI:58121"/>
        <dbReference type="ChEBI" id="CHEBI:58830"/>
        <dbReference type="EC" id="4.1.99.12"/>
    </reaction>
</comment>
<dbReference type="InterPro" id="IPR032677">
    <property type="entry name" value="GTP_cyclohydro_II"/>
</dbReference>
<dbReference type="InterPro" id="IPR017945">
    <property type="entry name" value="DHBP_synth_RibB-like_a/b_dom"/>
</dbReference>
<name>E5ATF0_MYCRK</name>
<dbReference type="STRING" id="882378.RBRH_01418"/>
<dbReference type="FunFam" id="3.90.870.10:FF:000001">
    <property type="entry name" value="Riboflavin biosynthesis protein RibBA"/>
    <property type="match status" value="1"/>
</dbReference>
<keyword evidence="11 14" id="KW-0460">Magnesium</keyword>
<gene>
    <name evidence="14" type="primary">ribB</name>
    <name evidence="16" type="ordered locus">RBRH_01418</name>
</gene>
<dbReference type="AlphaFoldDB" id="E5ATF0"/>
<dbReference type="GO" id="GO:0008686">
    <property type="term" value="F:3,4-dihydroxy-2-butanone-4-phosphate synthase activity"/>
    <property type="evidence" value="ECO:0007669"/>
    <property type="project" value="UniProtKB-UniRule"/>
</dbReference>
<dbReference type="eggNOG" id="COG0807">
    <property type="taxonomic scope" value="Bacteria"/>
</dbReference>
<sequence length="389" mass="42123">MPPSPTMTLASTQEIIAELKAGRMVILVDEEDRENEGDLVLAADFVTPEAINFMARYGRGLICLTLTQERCRTLNLPLMTHRNGTQYGTAFTVSIEAAQGVTTGICAADRARTIQAAVARDARAEDIVQPGHVFPIMAQPGGVLVRAGHTEAGCDLTALAGLTPASVICEVIKDDGTMARLPDLVEFAEQHGLKVGTIADLIQYRSRTESIIERVAQRTMHTAHGPFNAVLFHDKPSGAPHLALVRGQPSPEVETLVRVHEPLSILDLIETGVSTHSWTLDAALREIARRKTGVVVLLNVHESGERLLDVFEAFERQDKAAELKRRPVDFKTYGVGAQILHELHVGKMRVLSNPRRMGSMSGYGLEVTGFEPMPAAAHGFAGSGPRSHG</sequence>
<dbReference type="EC" id="4.1.99.12" evidence="7 14"/>
<evidence type="ECO:0000259" key="15">
    <source>
        <dbReference type="Pfam" id="PF00925"/>
    </source>
</evidence>
<comment type="similarity">
    <text evidence="14">Belongs to the DHBP synthase family.</text>
</comment>
<dbReference type="GO" id="GO:0000287">
    <property type="term" value="F:magnesium ion binding"/>
    <property type="evidence" value="ECO:0007669"/>
    <property type="project" value="UniProtKB-UniRule"/>
</dbReference>
<dbReference type="GO" id="GO:0009231">
    <property type="term" value="P:riboflavin biosynthetic process"/>
    <property type="evidence" value="ECO:0007669"/>
    <property type="project" value="UniProtKB-UniRule"/>
</dbReference>
<keyword evidence="16" id="KW-0378">Hydrolase</keyword>
<evidence type="ECO:0000313" key="17">
    <source>
        <dbReference type="Proteomes" id="UP000007437"/>
    </source>
</evidence>
<evidence type="ECO:0000256" key="5">
    <source>
        <dbReference type="ARBA" id="ARBA00005520"/>
    </source>
</evidence>
<comment type="pathway">
    <text evidence="4 14">Cofactor biosynthesis; riboflavin biosynthesis; 2-hydroxy-3-oxobutyl phosphate from D-ribulose 5-phosphate: step 1/1.</text>
</comment>
<feature type="site" description="Essential for catalytic activity" evidence="14">
    <location>
        <position position="132"/>
    </location>
</feature>
<dbReference type="SUPFAM" id="SSF142695">
    <property type="entry name" value="RibA-like"/>
    <property type="match status" value="1"/>
</dbReference>
<evidence type="ECO:0000256" key="10">
    <source>
        <dbReference type="ARBA" id="ARBA00022723"/>
    </source>
</evidence>
<evidence type="ECO:0000256" key="13">
    <source>
        <dbReference type="ARBA" id="ARBA00023239"/>
    </source>
</evidence>
<feature type="site" description="Essential for catalytic activity" evidence="14">
    <location>
        <position position="170"/>
    </location>
</feature>
<dbReference type="SUPFAM" id="SSF55821">
    <property type="entry name" value="YrdC/RibB"/>
    <property type="match status" value="1"/>
</dbReference>
<evidence type="ECO:0000256" key="11">
    <source>
        <dbReference type="ARBA" id="ARBA00022842"/>
    </source>
</evidence>
<feature type="binding site" evidence="14">
    <location>
        <position position="34"/>
    </location>
    <ligand>
        <name>Mg(2+)</name>
        <dbReference type="ChEBI" id="CHEBI:18420"/>
        <label>1</label>
    </ligand>
</feature>
<evidence type="ECO:0000256" key="1">
    <source>
        <dbReference type="ARBA" id="ARBA00000141"/>
    </source>
</evidence>
<reference evidence="16 17" key="1">
    <citation type="journal article" date="2011" name="J. Bacteriol.">
        <title>Complete genome sequence of Burkholderia rhizoxinica, an endosymbiont of Rhizopus microsporus.</title>
        <authorList>
            <person name="Lackner G."/>
            <person name="Moebius N."/>
            <person name="Partida-Martinez L."/>
            <person name="Hertweck C."/>
        </authorList>
    </citation>
    <scope>NUCLEOTIDE SEQUENCE [LARGE SCALE GENOMIC DNA]</scope>
    <source>
        <strain evidence="17">DSM 19002 / CIP 109453 / HKI 454</strain>
    </source>
</reference>
<dbReference type="NCBIfam" id="NF010626">
    <property type="entry name" value="PRK14019.1"/>
    <property type="match status" value="1"/>
</dbReference>
<accession>E5ATF0</accession>
<feature type="binding site" evidence="14">
    <location>
        <position position="38"/>
    </location>
    <ligand>
        <name>D-ribulose 5-phosphate</name>
        <dbReference type="ChEBI" id="CHEBI:58121"/>
    </ligand>
</feature>
<evidence type="ECO:0000256" key="2">
    <source>
        <dbReference type="ARBA" id="ARBA00001936"/>
    </source>
</evidence>
<dbReference type="PIRSF" id="PIRSF001259">
    <property type="entry name" value="RibA"/>
    <property type="match status" value="1"/>
</dbReference>
<feature type="binding site" evidence="14">
    <location>
        <position position="149"/>
    </location>
    <ligand>
        <name>Mg(2+)</name>
        <dbReference type="ChEBI" id="CHEBI:18420"/>
        <label>2</label>
    </ligand>
</feature>
<feature type="binding site" evidence="14">
    <location>
        <begin position="33"/>
        <end position="34"/>
    </location>
    <ligand>
        <name>D-ribulose 5-phosphate</name>
        <dbReference type="ChEBI" id="CHEBI:58121"/>
    </ligand>
</feature>
<comment type="subunit">
    <text evidence="14">Homodimer.</text>
</comment>
<evidence type="ECO:0000256" key="4">
    <source>
        <dbReference type="ARBA" id="ARBA00004904"/>
    </source>
</evidence>
<comment type="similarity">
    <text evidence="6">In the C-terminal section; belongs to the GTP cyclohydrolase II family.</text>
</comment>
<evidence type="ECO:0000256" key="12">
    <source>
        <dbReference type="ARBA" id="ARBA00023211"/>
    </source>
</evidence>
<evidence type="ECO:0000256" key="7">
    <source>
        <dbReference type="ARBA" id="ARBA00012153"/>
    </source>
</evidence>
<evidence type="ECO:0000256" key="3">
    <source>
        <dbReference type="ARBA" id="ARBA00002284"/>
    </source>
</evidence>
<keyword evidence="13 14" id="KW-0456">Lyase</keyword>
<comment type="similarity">
    <text evidence="5">In the N-terminal section; belongs to the DHBP synthase family.</text>
</comment>
<dbReference type="HAMAP" id="MF_00180">
    <property type="entry name" value="RibB"/>
    <property type="match status" value="1"/>
</dbReference>
<evidence type="ECO:0000256" key="6">
    <source>
        <dbReference type="ARBA" id="ARBA00008976"/>
    </source>
</evidence>
<feature type="domain" description="GTP cyclohydrolase II" evidence="15">
    <location>
        <begin position="213"/>
        <end position="370"/>
    </location>
</feature>
<dbReference type="eggNOG" id="COG0108">
    <property type="taxonomic scope" value="Bacteria"/>
</dbReference>
<dbReference type="GO" id="GO:0003935">
    <property type="term" value="F:GTP cyclohydrolase II activity"/>
    <property type="evidence" value="ECO:0007669"/>
    <property type="project" value="TreeGrafter"/>
</dbReference>
<feature type="binding site" evidence="14">
    <location>
        <begin position="146"/>
        <end position="150"/>
    </location>
    <ligand>
        <name>D-ribulose 5-phosphate</name>
        <dbReference type="ChEBI" id="CHEBI:58121"/>
    </ligand>
</feature>
<dbReference type="NCBIfam" id="TIGR00506">
    <property type="entry name" value="ribB"/>
    <property type="match status" value="1"/>
</dbReference>
<evidence type="ECO:0000256" key="14">
    <source>
        <dbReference type="HAMAP-Rule" id="MF_00180"/>
    </source>
</evidence>
<feature type="binding site" evidence="14">
    <location>
        <position position="34"/>
    </location>
    <ligand>
        <name>Mg(2+)</name>
        <dbReference type="ChEBI" id="CHEBI:18420"/>
        <label>2</label>
    </ligand>
</feature>
<dbReference type="Gene3D" id="3.40.50.10990">
    <property type="entry name" value="GTP cyclohydrolase II"/>
    <property type="match status" value="1"/>
</dbReference>
<dbReference type="HOGENOM" id="CLU_020273_1_2_4"/>
<keyword evidence="10 14" id="KW-0479">Metal-binding</keyword>
<dbReference type="InterPro" id="IPR000422">
    <property type="entry name" value="DHBP_synthase_RibB"/>
</dbReference>
<keyword evidence="9 14" id="KW-0686">Riboflavin biosynthesis</keyword>
<comment type="cofactor">
    <cofactor evidence="2">
        <name>Mn(2+)</name>
        <dbReference type="ChEBI" id="CHEBI:29035"/>
    </cofactor>
</comment>
<dbReference type="Gene3D" id="3.90.870.10">
    <property type="entry name" value="DHBP synthase"/>
    <property type="match status" value="1"/>
</dbReference>
<protein>
    <recommendedName>
        <fullName evidence="8 14">3,4-dihydroxy-2-butanone 4-phosphate synthase</fullName>
        <shortName evidence="14">DHBP synthase</shortName>
        <ecNumber evidence="7 14">4.1.99.12</ecNumber>
    </recommendedName>
</protein>
<dbReference type="PANTHER" id="PTHR21327:SF34">
    <property type="entry name" value="3,4-DIHYDROXY-2-BUTANONE 4-PHOSPHATE SYNTHASE"/>
    <property type="match status" value="1"/>
</dbReference>
<dbReference type="Pfam" id="PF00925">
    <property type="entry name" value="GTP_cyclohydro2"/>
    <property type="match status" value="1"/>
</dbReference>
<dbReference type="KEGG" id="brh:RBRH_01418"/>
<proteinExistence type="inferred from homology"/>
<organism evidence="16 17">
    <name type="scientific">Mycetohabitans rhizoxinica (strain DSM 19002 / CIP 109453 / HKI 454)</name>
    <name type="common">Paraburkholderia rhizoxinica</name>
    <dbReference type="NCBI Taxonomy" id="882378"/>
    <lineage>
        <taxon>Bacteria</taxon>
        <taxon>Pseudomonadati</taxon>
        <taxon>Pseudomonadota</taxon>
        <taxon>Betaproteobacteria</taxon>
        <taxon>Burkholderiales</taxon>
        <taxon>Burkholderiaceae</taxon>
        <taxon>Mycetohabitans</taxon>
    </lineage>
</organism>
<dbReference type="InterPro" id="IPR036144">
    <property type="entry name" value="RibA-like_sf"/>
</dbReference>
<dbReference type="GO" id="GO:0005829">
    <property type="term" value="C:cytosol"/>
    <property type="evidence" value="ECO:0007669"/>
    <property type="project" value="TreeGrafter"/>
</dbReference>
<dbReference type="UniPathway" id="UPA00275">
    <property type="reaction ID" value="UER00399"/>
</dbReference>
<evidence type="ECO:0000256" key="9">
    <source>
        <dbReference type="ARBA" id="ARBA00022619"/>
    </source>
</evidence>
<keyword evidence="12 14" id="KW-0464">Manganese</keyword>
<dbReference type="Proteomes" id="UP000007437">
    <property type="component" value="Chromosome"/>
</dbReference>
<dbReference type="GO" id="GO:0030145">
    <property type="term" value="F:manganese ion binding"/>
    <property type="evidence" value="ECO:0007669"/>
    <property type="project" value="UniProtKB-UniRule"/>
</dbReference>
<evidence type="ECO:0000313" key="16">
    <source>
        <dbReference type="EMBL" id="CBW75824.1"/>
    </source>
</evidence>
<comment type="function">
    <text evidence="3 14">Catalyzes the conversion of D-ribulose 5-phosphate to formate and 3,4-dihydroxy-2-butanone 4-phosphate.</text>
</comment>
<dbReference type="EMBL" id="FR687359">
    <property type="protein sequence ID" value="CBW75824.1"/>
    <property type="molecule type" value="Genomic_DNA"/>
</dbReference>
<evidence type="ECO:0000256" key="8">
    <source>
        <dbReference type="ARBA" id="ARBA00018836"/>
    </source>
</evidence>